<dbReference type="EMBL" id="JAPNKA010000001">
    <property type="protein sequence ID" value="MCY1075823.1"/>
    <property type="molecule type" value="Genomic_DNA"/>
</dbReference>
<dbReference type="Proteomes" id="UP001207654">
    <property type="component" value="Unassembled WGS sequence"/>
</dbReference>
<keyword evidence="1" id="KW-1133">Transmembrane helix</keyword>
<evidence type="ECO:0008006" key="4">
    <source>
        <dbReference type="Google" id="ProtNLM"/>
    </source>
</evidence>
<keyword evidence="1" id="KW-0812">Transmembrane</keyword>
<evidence type="ECO:0000313" key="3">
    <source>
        <dbReference type="Proteomes" id="UP001207654"/>
    </source>
</evidence>
<keyword evidence="1" id="KW-0472">Membrane</keyword>
<feature type="transmembrane region" description="Helical" evidence="1">
    <location>
        <begin position="54"/>
        <end position="72"/>
    </location>
</feature>
<keyword evidence="3" id="KW-1185">Reference proteome</keyword>
<feature type="transmembrane region" description="Helical" evidence="1">
    <location>
        <begin position="26"/>
        <end position="48"/>
    </location>
</feature>
<gene>
    <name evidence="2" type="ORF">OV287_15225</name>
</gene>
<proteinExistence type="predicted"/>
<name>A0ABT4A2E7_9BACT</name>
<sequence length="166" mass="18407">MEIYSSSQNKQKTQKPREVYYSRTKLIVGALIWTLATAFFGALTFRMMGNTSGMAVGAVITCAALWMLYGCLRPLGKLDKPALTIGRDGISFEDGLLIGWGDMTENTYLSQSYMGIPTLKLIQIKTTLKKPKVKKMRVAALDIDSDEYLALCDTYSQSAVMAPARR</sequence>
<evidence type="ECO:0000313" key="2">
    <source>
        <dbReference type="EMBL" id="MCY1075823.1"/>
    </source>
</evidence>
<reference evidence="2 3" key="1">
    <citation type="submission" date="2022-11" db="EMBL/GenBank/DDBJ databases">
        <title>Minimal conservation of predation-associated metabolite biosynthetic gene clusters underscores biosynthetic potential of Myxococcota including descriptions for ten novel species: Archangium lansinium sp. nov., Myxococcus landrumus sp. nov., Nannocystis bai.</title>
        <authorList>
            <person name="Ahearne A."/>
            <person name="Stevens C."/>
            <person name="Phillips K."/>
        </authorList>
    </citation>
    <scope>NUCLEOTIDE SEQUENCE [LARGE SCALE GENOMIC DNA]</scope>
    <source>
        <strain evidence="2 3">MIWBW</strain>
    </source>
</reference>
<comment type="caution">
    <text evidence="2">The sequence shown here is derived from an EMBL/GenBank/DDBJ whole genome shotgun (WGS) entry which is preliminary data.</text>
</comment>
<organism evidence="2 3">
    <name type="scientific">Archangium lansingense</name>
    <dbReference type="NCBI Taxonomy" id="2995310"/>
    <lineage>
        <taxon>Bacteria</taxon>
        <taxon>Pseudomonadati</taxon>
        <taxon>Myxococcota</taxon>
        <taxon>Myxococcia</taxon>
        <taxon>Myxococcales</taxon>
        <taxon>Cystobacterineae</taxon>
        <taxon>Archangiaceae</taxon>
        <taxon>Archangium</taxon>
    </lineage>
</organism>
<protein>
    <recommendedName>
        <fullName evidence="4">PH (Pleckstrin Homology) domain-containing protein</fullName>
    </recommendedName>
</protein>
<dbReference type="RefSeq" id="WP_267534737.1">
    <property type="nucleotide sequence ID" value="NZ_JAPNKA010000001.1"/>
</dbReference>
<evidence type="ECO:0000256" key="1">
    <source>
        <dbReference type="SAM" id="Phobius"/>
    </source>
</evidence>
<accession>A0ABT4A2E7</accession>